<dbReference type="PANTHER" id="PTHR43329">
    <property type="entry name" value="EPOXIDE HYDROLASE"/>
    <property type="match status" value="1"/>
</dbReference>
<evidence type="ECO:0000259" key="2">
    <source>
        <dbReference type="Pfam" id="PF00561"/>
    </source>
</evidence>
<dbReference type="STRING" id="134849.SAMN05443668_11594"/>
<dbReference type="AlphaFoldDB" id="A0A1M7RJC8"/>
<dbReference type="SUPFAM" id="SSF53474">
    <property type="entry name" value="alpha/beta-Hydrolases"/>
    <property type="match status" value="1"/>
</dbReference>
<evidence type="ECO:0000313" key="4">
    <source>
        <dbReference type="Proteomes" id="UP000184440"/>
    </source>
</evidence>
<dbReference type="InterPro" id="IPR029058">
    <property type="entry name" value="AB_hydrolase_fold"/>
</dbReference>
<feature type="domain" description="AB hydrolase-1" evidence="2">
    <location>
        <begin position="21"/>
        <end position="131"/>
    </location>
</feature>
<name>A0A1M7RJC8_9ACTN</name>
<reference evidence="3 4" key="1">
    <citation type="submission" date="2016-11" db="EMBL/GenBank/DDBJ databases">
        <authorList>
            <person name="Jaros S."/>
            <person name="Januszkiewicz K."/>
            <person name="Wedrychowicz H."/>
        </authorList>
    </citation>
    <scope>NUCLEOTIDE SEQUENCE [LARGE SCALE GENOMIC DNA]</scope>
    <source>
        <strain evidence="3 4">DSM 46144</strain>
    </source>
</reference>
<keyword evidence="1" id="KW-0378">Hydrolase</keyword>
<dbReference type="OrthoDB" id="812569at2"/>
<keyword evidence="4" id="KW-1185">Reference proteome</keyword>
<dbReference type="EMBL" id="FRCS01000015">
    <property type="protein sequence ID" value="SHN46407.1"/>
    <property type="molecule type" value="Genomic_DNA"/>
</dbReference>
<dbReference type="Pfam" id="PF00561">
    <property type="entry name" value="Abhydrolase_1"/>
    <property type="match status" value="1"/>
</dbReference>
<dbReference type="InterPro" id="IPR000639">
    <property type="entry name" value="Epox_hydrolase-like"/>
</dbReference>
<dbReference type="Proteomes" id="UP000184440">
    <property type="component" value="Unassembled WGS sequence"/>
</dbReference>
<sequence length="289" mass="31715">MDVRLPVLDSWLHYSEHGAGPPVLFLHGNPTSSYLWRDVIGPVADAGYRCLALDLIGMGQSGKPDLGYRLVDHLRYVNAFLDALDLDDVTLVGHDWGAVIALDLLRTRPDQIVAVAFCEGHLHPIERWADLDAGGRELFGRLRTPGVGEQLVLEENFFVETVLPSGVLRRLTDDELDAYRAPYPDAASRRPLLQWPREIPIEGEPADVTAVVRTNQRTIAESSAPKLLLHGEPGAVVGAAEVAWCRAHGQNLDVVNVGRGSHFLPEDLPGPIAEALCGWLNRQFGHRGT</sequence>
<dbReference type="Gene3D" id="3.40.50.1820">
    <property type="entry name" value="alpha/beta hydrolase"/>
    <property type="match status" value="1"/>
</dbReference>
<accession>A0A1M7RJC8</accession>
<gene>
    <name evidence="3" type="ORF">SAMN05443668_11594</name>
</gene>
<evidence type="ECO:0000256" key="1">
    <source>
        <dbReference type="ARBA" id="ARBA00022801"/>
    </source>
</evidence>
<proteinExistence type="predicted"/>
<evidence type="ECO:0000313" key="3">
    <source>
        <dbReference type="EMBL" id="SHN46407.1"/>
    </source>
</evidence>
<dbReference type="PRINTS" id="PR00412">
    <property type="entry name" value="EPOXHYDRLASE"/>
</dbReference>
<dbReference type="GO" id="GO:0016787">
    <property type="term" value="F:hydrolase activity"/>
    <property type="evidence" value="ECO:0007669"/>
    <property type="project" value="UniProtKB-KW"/>
</dbReference>
<protein>
    <submittedName>
        <fullName evidence="3">Haloalkane dehalogenase</fullName>
    </submittedName>
</protein>
<dbReference type="InterPro" id="IPR000073">
    <property type="entry name" value="AB_hydrolase_1"/>
</dbReference>
<dbReference type="NCBIfam" id="NF002938">
    <property type="entry name" value="PRK03592.1"/>
    <property type="match status" value="1"/>
</dbReference>
<organism evidence="3 4">
    <name type="scientific">Cryptosporangium aurantiacum</name>
    <dbReference type="NCBI Taxonomy" id="134849"/>
    <lineage>
        <taxon>Bacteria</taxon>
        <taxon>Bacillati</taxon>
        <taxon>Actinomycetota</taxon>
        <taxon>Actinomycetes</taxon>
        <taxon>Cryptosporangiales</taxon>
        <taxon>Cryptosporangiaceae</taxon>
        <taxon>Cryptosporangium</taxon>
    </lineage>
</organism>